<gene>
    <name evidence="1" type="ORF">ACFPT7_20990</name>
</gene>
<accession>A0ABW1EM09</accession>
<reference evidence="2" key="1">
    <citation type="journal article" date="2019" name="Int. J. Syst. Evol. Microbiol.">
        <title>The Global Catalogue of Microorganisms (GCM) 10K type strain sequencing project: providing services to taxonomists for standard genome sequencing and annotation.</title>
        <authorList>
            <consortium name="The Broad Institute Genomics Platform"/>
            <consortium name="The Broad Institute Genome Sequencing Center for Infectious Disease"/>
            <person name="Wu L."/>
            <person name="Ma J."/>
        </authorList>
    </citation>
    <scope>NUCLEOTIDE SEQUENCE [LARGE SCALE GENOMIC DNA]</scope>
    <source>
        <strain evidence="2">JCM 4087</strain>
    </source>
</reference>
<sequence>MLCMKTETGWRLITHQDHARLAGEFAAAWGNDQFRRPEPRDRVLFAIASHDDGWASRDAHPTITREGKPSAFSKELVDKYSAVEKIDLADYIALREQAVRVVAEQDPYAGLLVALHTRDLLVNRTDRSTIAPDQLPLLDYFLAKQEAWRAQLINWIQNHPMLDAKAKEALTIREHFCLLQACDALSLLACVEHEAPSTLLHPLPLTDGSKREVHVTPIGVRRFQLAPWPFLVPELSFSFRARHVSGHVFPDDASLEATFDASPVEMLSVTLSAPSQC</sequence>
<evidence type="ECO:0000313" key="1">
    <source>
        <dbReference type="EMBL" id="MFC5864797.1"/>
    </source>
</evidence>
<organism evidence="1 2">
    <name type="scientific">Acidicapsa dinghuensis</name>
    <dbReference type="NCBI Taxonomy" id="2218256"/>
    <lineage>
        <taxon>Bacteria</taxon>
        <taxon>Pseudomonadati</taxon>
        <taxon>Acidobacteriota</taxon>
        <taxon>Terriglobia</taxon>
        <taxon>Terriglobales</taxon>
        <taxon>Acidobacteriaceae</taxon>
        <taxon>Acidicapsa</taxon>
    </lineage>
</organism>
<dbReference type="RefSeq" id="WP_263332526.1">
    <property type="nucleotide sequence ID" value="NZ_JAGSYH010000001.1"/>
</dbReference>
<keyword evidence="2" id="KW-1185">Reference proteome</keyword>
<dbReference type="Pfam" id="PF13030">
    <property type="entry name" value="DUF3891"/>
    <property type="match status" value="1"/>
</dbReference>
<dbReference type="EMBL" id="JBHSPH010000010">
    <property type="protein sequence ID" value="MFC5864797.1"/>
    <property type="molecule type" value="Genomic_DNA"/>
</dbReference>
<name>A0ABW1EM09_9BACT</name>
<proteinExistence type="predicted"/>
<dbReference type="Proteomes" id="UP001596091">
    <property type="component" value="Unassembled WGS sequence"/>
</dbReference>
<evidence type="ECO:0000313" key="2">
    <source>
        <dbReference type="Proteomes" id="UP001596091"/>
    </source>
</evidence>
<protein>
    <submittedName>
        <fullName evidence="1">DUF3891 family protein</fullName>
    </submittedName>
</protein>
<dbReference type="InterPro" id="IPR024992">
    <property type="entry name" value="DUF3891"/>
</dbReference>
<comment type="caution">
    <text evidence="1">The sequence shown here is derived from an EMBL/GenBank/DDBJ whole genome shotgun (WGS) entry which is preliminary data.</text>
</comment>